<accession>A0A7Y9I503</accession>
<gene>
    <name evidence="1" type="ORF">BKA15_001616</name>
</gene>
<dbReference type="EMBL" id="JACCBU010000001">
    <property type="protein sequence ID" value="NYE70287.1"/>
    <property type="molecule type" value="Genomic_DNA"/>
</dbReference>
<reference evidence="1 2" key="1">
    <citation type="submission" date="2020-07" db="EMBL/GenBank/DDBJ databases">
        <title>Sequencing the genomes of 1000 actinobacteria strains.</title>
        <authorList>
            <person name="Klenk H.-P."/>
        </authorList>
    </citation>
    <scope>NUCLEOTIDE SEQUENCE [LARGE SCALE GENOMIC DNA]</scope>
    <source>
        <strain evidence="1 2">DSM 22083</strain>
    </source>
</reference>
<dbReference type="AlphaFoldDB" id="A0A7Y9I503"/>
<evidence type="ECO:0000313" key="2">
    <source>
        <dbReference type="Proteomes" id="UP000569914"/>
    </source>
</evidence>
<protein>
    <recommendedName>
        <fullName evidence="3">Immunity protein 52</fullName>
    </recommendedName>
</protein>
<dbReference type="RefSeq" id="WP_179749624.1">
    <property type="nucleotide sequence ID" value="NZ_JACCBU010000001.1"/>
</dbReference>
<comment type="caution">
    <text evidence="1">The sequence shown here is derived from an EMBL/GenBank/DDBJ whole genome shotgun (WGS) entry which is preliminary data.</text>
</comment>
<name>A0A7Y9I503_9ACTN</name>
<proteinExistence type="predicted"/>
<dbReference type="Proteomes" id="UP000569914">
    <property type="component" value="Unassembled WGS sequence"/>
</dbReference>
<organism evidence="1 2">
    <name type="scientific">Microlunatus parietis</name>
    <dbReference type="NCBI Taxonomy" id="682979"/>
    <lineage>
        <taxon>Bacteria</taxon>
        <taxon>Bacillati</taxon>
        <taxon>Actinomycetota</taxon>
        <taxon>Actinomycetes</taxon>
        <taxon>Propionibacteriales</taxon>
        <taxon>Propionibacteriaceae</taxon>
        <taxon>Microlunatus</taxon>
    </lineage>
</organism>
<evidence type="ECO:0008006" key="3">
    <source>
        <dbReference type="Google" id="ProtNLM"/>
    </source>
</evidence>
<sequence>MDKPLIVRGFWGPRPESAERITDRLLAFLALLDEVGDERLGWTSHRLPGASLAEPENARRVIDDAFRRNTDAPHLGITQTFEACGHGIEQLSITMSVGGYSDSPKVRNGIVVTWQRDDAAAPAGSILCHLVSVWEPDWAAVTSRSLLRELADVQPVGTPTPKLGYLSYLSAARAVALPDEFGPHLARLEDGGVMINSGEGAGFLPVETIRELAGMLNDHPAARPVPDRPRRTDRSC</sequence>
<keyword evidence="2" id="KW-1185">Reference proteome</keyword>
<evidence type="ECO:0000313" key="1">
    <source>
        <dbReference type="EMBL" id="NYE70287.1"/>
    </source>
</evidence>